<proteinExistence type="predicted"/>
<reference evidence="1" key="1">
    <citation type="journal article" date="2015" name="Nature">
        <title>Complex archaea that bridge the gap between prokaryotes and eukaryotes.</title>
        <authorList>
            <person name="Spang A."/>
            <person name="Saw J.H."/>
            <person name="Jorgensen S.L."/>
            <person name="Zaremba-Niedzwiedzka K."/>
            <person name="Martijn J."/>
            <person name="Lind A.E."/>
            <person name="van Eijk R."/>
            <person name="Schleper C."/>
            <person name="Guy L."/>
            <person name="Ettema T.J."/>
        </authorList>
    </citation>
    <scope>NUCLEOTIDE SEQUENCE</scope>
</reference>
<evidence type="ECO:0000313" key="1">
    <source>
        <dbReference type="EMBL" id="KKM93040.1"/>
    </source>
</evidence>
<comment type="caution">
    <text evidence="1">The sequence shown here is derived from an EMBL/GenBank/DDBJ whole genome shotgun (WGS) entry which is preliminary data.</text>
</comment>
<gene>
    <name evidence="1" type="ORF">LCGC14_1212340</name>
</gene>
<sequence>MPRLDLTIQVPTTDGVDKGAGQAIVPGDDAMFTNDGKTILKVVNANVAAQTFDLITPGTIGADALAIADKTVSIAGSTTEYCGPFATGIYNQPSGADSGKVYLDTASSDLTITAIRVP</sequence>
<accession>A0A0F9NVZ6</accession>
<protein>
    <submittedName>
        <fullName evidence="1">Uncharacterized protein</fullName>
    </submittedName>
</protein>
<dbReference type="AlphaFoldDB" id="A0A0F9NVZ6"/>
<organism evidence="1">
    <name type="scientific">marine sediment metagenome</name>
    <dbReference type="NCBI Taxonomy" id="412755"/>
    <lineage>
        <taxon>unclassified sequences</taxon>
        <taxon>metagenomes</taxon>
        <taxon>ecological metagenomes</taxon>
    </lineage>
</organism>
<dbReference type="EMBL" id="LAZR01006318">
    <property type="protein sequence ID" value="KKM93040.1"/>
    <property type="molecule type" value="Genomic_DNA"/>
</dbReference>
<name>A0A0F9NVZ6_9ZZZZ</name>